<dbReference type="EMBL" id="BGZK01003370">
    <property type="protein sequence ID" value="GBP00539.1"/>
    <property type="molecule type" value="Genomic_DNA"/>
</dbReference>
<evidence type="ECO:0000256" key="1">
    <source>
        <dbReference type="SAM" id="MobiDB-lite"/>
    </source>
</evidence>
<feature type="region of interest" description="Disordered" evidence="1">
    <location>
        <begin position="52"/>
        <end position="73"/>
    </location>
</feature>
<proteinExistence type="predicted"/>
<comment type="caution">
    <text evidence="2">The sequence shown here is derived from an EMBL/GenBank/DDBJ whole genome shotgun (WGS) entry which is preliminary data.</text>
</comment>
<gene>
    <name evidence="2" type="ORF">EVAR_69452_1</name>
</gene>
<keyword evidence="3" id="KW-1185">Reference proteome</keyword>
<evidence type="ECO:0000313" key="2">
    <source>
        <dbReference type="EMBL" id="GBP00539.1"/>
    </source>
</evidence>
<accession>A0A4C1SEF4</accession>
<organism evidence="2 3">
    <name type="scientific">Eumeta variegata</name>
    <name type="common">Bagworm moth</name>
    <name type="synonym">Eumeta japonica</name>
    <dbReference type="NCBI Taxonomy" id="151549"/>
    <lineage>
        <taxon>Eukaryota</taxon>
        <taxon>Metazoa</taxon>
        <taxon>Ecdysozoa</taxon>
        <taxon>Arthropoda</taxon>
        <taxon>Hexapoda</taxon>
        <taxon>Insecta</taxon>
        <taxon>Pterygota</taxon>
        <taxon>Neoptera</taxon>
        <taxon>Endopterygota</taxon>
        <taxon>Lepidoptera</taxon>
        <taxon>Glossata</taxon>
        <taxon>Ditrysia</taxon>
        <taxon>Tineoidea</taxon>
        <taxon>Psychidae</taxon>
        <taxon>Oiketicinae</taxon>
        <taxon>Eumeta</taxon>
    </lineage>
</organism>
<sequence>MDNPSNVTINVFATCEVCGGGNTFDRSARCGRNGKTIEEYDHMTAIDTAAIDQGAGGRRARDTGVGGARGAHPRRVISRERALRRFDVRLSDFL</sequence>
<dbReference type="Proteomes" id="UP000299102">
    <property type="component" value="Unassembled WGS sequence"/>
</dbReference>
<name>A0A4C1SEF4_EUMVA</name>
<protein>
    <submittedName>
        <fullName evidence="2">Uncharacterized protein</fullName>
    </submittedName>
</protein>
<dbReference type="AlphaFoldDB" id="A0A4C1SEF4"/>
<evidence type="ECO:0000313" key="3">
    <source>
        <dbReference type="Proteomes" id="UP000299102"/>
    </source>
</evidence>
<reference evidence="2 3" key="1">
    <citation type="journal article" date="2019" name="Commun. Biol.">
        <title>The bagworm genome reveals a unique fibroin gene that provides high tensile strength.</title>
        <authorList>
            <person name="Kono N."/>
            <person name="Nakamura H."/>
            <person name="Ohtoshi R."/>
            <person name="Tomita M."/>
            <person name="Numata K."/>
            <person name="Arakawa K."/>
        </authorList>
    </citation>
    <scope>NUCLEOTIDE SEQUENCE [LARGE SCALE GENOMIC DNA]</scope>
</reference>